<feature type="transmembrane region" description="Helical" evidence="7">
    <location>
        <begin position="469"/>
        <end position="486"/>
    </location>
</feature>
<feature type="transmembrane region" description="Helical" evidence="7">
    <location>
        <begin position="537"/>
        <end position="555"/>
    </location>
</feature>
<comment type="subcellular location">
    <subcellularLocation>
        <location evidence="1">Membrane</location>
        <topology evidence="1">Multi-pass membrane protein</topology>
    </subcellularLocation>
</comment>
<keyword evidence="5 7" id="KW-0472">Membrane</keyword>
<sequence length="711" mass="80370">MIKISRWKRLLVSILVCTALLLPGTADAAVKYSTYTKDSYNNLIWLQPAYYPIGVIGQDLYTTDPAKPTVKVKSSMKNPKDIFVDAKNEIYIADTGNNRIVHMNEKGQLIRYITIPDSPLSKPEGVFVTKEGNIYIADTGNKRVVKLDKDGKKQQEFVRPVSRYIPETFVYDPGKVMVDERGFLYIAVHGGYEGLLLLDPNGKFQGFFGANRTALSPLDALKRWLYTREMYANEVAKRPETINSVATDKNGYIYTVTGGMAKIDQLKKLNIKGDNLLRSSQKAFGEYRPMDAQLTAAGKAGANLPQLIDVAVDQHGNMIVVDQQFKYITNYDASGNLLYFWGGPSAVGSSQVGLLKSPVAIDVNARNELFVLDDQENIVQVFRLSEFGQKVDEANQQTLAGYYEAGEKPWQDVLRMNAQFTPAILGLAKSAFKKERYEEAERLFREAGDQQGFSDAFWQIRMKWFQDHFSLLASLVLFGTIFYFIADKLTEKRAFRTRWRERRKQSRVNFLSNIRHAFYTMKHPIDGFVAVRYEGKGSYLSAVIVLLCVYGSLLVKELVTSFSFNAATSIDIYSIFTQFFIVWIAWIVSNYLVSSIYRGEGRFRDIFIGSAYALVPYIVIGVPLAFLSNVMTMSEGSLYGFVSKGMIVWIGLLMFWKIQSIHNYSVVETALNIILTLCTMLVIGVLLFLTLGLTSDMISLIYEMGQELILR</sequence>
<dbReference type="Pfam" id="PF04893">
    <property type="entry name" value="Yip1"/>
    <property type="match status" value="1"/>
</dbReference>
<keyword evidence="8" id="KW-0732">Signal</keyword>
<dbReference type="Gene3D" id="2.120.10.30">
    <property type="entry name" value="TolB, C-terminal domain"/>
    <property type="match status" value="2"/>
</dbReference>
<feature type="transmembrane region" description="Helical" evidence="7">
    <location>
        <begin position="638"/>
        <end position="658"/>
    </location>
</feature>
<organism evidence="10 11">
    <name type="scientific">Paenibacillus rigui</name>
    <dbReference type="NCBI Taxonomy" id="554312"/>
    <lineage>
        <taxon>Bacteria</taxon>
        <taxon>Bacillati</taxon>
        <taxon>Bacillota</taxon>
        <taxon>Bacilli</taxon>
        <taxon>Bacillales</taxon>
        <taxon>Paenibacillaceae</taxon>
        <taxon>Paenibacillus</taxon>
    </lineage>
</organism>
<keyword evidence="11" id="KW-1185">Reference proteome</keyword>
<feature type="signal peptide" evidence="8">
    <location>
        <begin position="1"/>
        <end position="28"/>
    </location>
</feature>
<feature type="repeat" description="NHL" evidence="6">
    <location>
        <begin position="117"/>
        <end position="150"/>
    </location>
</feature>
<accession>A0A229UXK3</accession>
<feature type="transmembrane region" description="Helical" evidence="7">
    <location>
        <begin position="575"/>
        <end position="594"/>
    </location>
</feature>
<evidence type="ECO:0000256" key="4">
    <source>
        <dbReference type="ARBA" id="ARBA00022989"/>
    </source>
</evidence>
<dbReference type="PROSITE" id="PS51125">
    <property type="entry name" value="NHL"/>
    <property type="match status" value="1"/>
</dbReference>
<reference evidence="10 11" key="1">
    <citation type="submission" date="2017-07" db="EMBL/GenBank/DDBJ databases">
        <title>Genome sequencing and assembly of Paenibacillus rigui.</title>
        <authorList>
            <person name="Mayilraj S."/>
        </authorList>
    </citation>
    <scope>NUCLEOTIDE SEQUENCE [LARGE SCALE GENOMIC DNA]</scope>
    <source>
        <strain evidence="10 11">JCM 16352</strain>
    </source>
</reference>
<evidence type="ECO:0000256" key="8">
    <source>
        <dbReference type="SAM" id="SignalP"/>
    </source>
</evidence>
<gene>
    <name evidence="10" type="ORF">CF651_02405</name>
</gene>
<evidence type="ECO:0000256" key="6">
    <source>
        <dbReference type="PROSITE-ProRule" id="PRU00504"/>
    </source>
</evidence>
<comment type="caution">
    <text evidence="10">The sequence shown here is derived from an EMBL/GenBank/DDBJ whole genome shotgun (WGS) entry which is preliminary data.</text>
</comment>
<proteinExistence type="predicted"/>
<evidence type="ECO:0000256" key="1">
    <source>
        <dbReference type="ARBA" id="ARBA00004141"/>
    </source>
</evidence>
<keyword evidence="4 7" id="KW-1133">Transmembrane helix</keyword>
<evidence type="ECO:0000256" key="7">
    <source>
        <dbReference type="SAM" id="Phobius"/>
    </source>
</evidence>
<dbReference type="InterPro" id="IPR001258">
    <property type="entry name" value="NHL_repeat"/>
</dbReference>
<dbReference type="OrthoDB" id="9799230at2"/>
<evidence type="ECO:0000256" key="3">
    <source>
        <dbReference type="ARBA" id="ARBA00022737"/>
    </source>
</evidence>
<evidence type="ECO:0000259" key="9">
    <source>
        <dbReference type="Pfam" id="PF04893"/>
    </source>
</evidence>
<dbReference type="RefSeq" id="WP_094013220.1">
    <property type="nucleotide sequence ID" value="NZ_NMQW01000002.1"/>
</dbReference>
<protein>
    <submittedName>
        <fullName evidence="10">Nuclease PIN</fullName>
    </submittedName>
</protein>
<feature type="chain" id="PRO_5011968893" evidence="8">
    <location>
        <begin position="29"/>
        <end position="711"/>
    </location>
</feature>
<dbReference type="InterPro" id="IPR011042">
    <property type="entry name" value="6-blade_b-propeller_TolB-like"/>
</dbReference>
<dbReference type="CDD" id="cd05819">
    <property type="entry name" value="NHL"/>
    <property type="match status" value="1"/>
</dbReference>
<dbReference type="EMBL" id="NMQW01000002">
    <property type="protein sequence ID" value="OXM87971.1"/>
    <property type="molecule type" value="Genomic_DNA"/>
</dbReference>
<dbReference type="Gene3D" id="2.40.10.500">
    <property type="match status" value="1"/>
</dbReference>
<dbReference type="InterPro" id="IPR006977">
    <property type="entry name" value="Yip1_dom"/>
</dbReference>
<evidence type="ECO:0000313" key="11">
    <source>
        <dbReference type="Proteomes" id="UP000215509"/>
    </source>
</evidence>
<feature type="domain" description="Yip1" evidence="9">
    <location>
        <begin position="519"/>
        <end position="686"/>
    </location>
</feature>
<keyword evidence="2 7" id="KW-0812">Transmembrane</keyword>
<evidence type="ECO:0000256" key="5">
    <source>
        <dbReference type="ARBA" id="ARBA00023136"/>
    </source>
</evidence>
<keyword evidence="3" id="KW-0677">Repeat</keyword>
<dbReference type="SUPFAM" id="SSF101898">
    <property type="entry name" value="NHL repeat"/>
    <property type="match status" value="1"/>
</dbReference>
<dbReference type="GO" id="GO:0008270">
    <property type="term" value="F:zinc ion binding"/>
    <property type="evidence" value="ECO:0007669"/>
    <property type="project" value="UniProtKB-KW"/>
</dbReference>
<dbReference type="InterPro" id="IPR050952">
    <property type="entry name" value="TRIM-NHL_E3_ligases"/>
</dbReference>
<evidence type="ECO:0000313" key="10">
    <source>
        <dbReference type="EMBL" id="OXM87971.1"/>
    </source>
</evidence>
<dbReference type="GO" id="GO:0016020">
    <property type="term" value="C:membrane"/>
    <property type="evidence" value="ECO:0007669"/>
    <property type="project" value="UniProtKB-SubCell"/>
</dbReference>
<evidence type="ECO:0000256" key="2">
    <source>
        <dbReference type="ARBA" id="ARBA00022692"/>
    </source>
</evidence>
<dbReference type="PANTHER" id="PTHR24104:SF25">
    <property type="entry name" value="PROTEIN LIN-41"/>
    <property type="match status" value="1"/>
</dbReference>
<dbReference type="Proteomes" id="UP000215509">
    <property type="component" value="Unassembled WGS sequence"/>
</dbReference>
<name>A0A229UXK3_9BACL</name>
<feature type="transmembrane region" description="Helical" evidence="7">
    <location>
        <begin position="670"/>
        <end position="693"/>
    </location>
</feature>
<dbReference type="AlphaFoldDB" id="A0A229UXK3"/>
<dbReference type="PANTHER" id="PTHR24104">
    <property type="entry name" value="E3 UBIQUITIN-PROTEIN LIGASE NHLRC1-RELATED"/>
    <property type="match status" value="1"/>
</dbReference>
<feature type="transmembrane region" description="Helical" evidence="7">
    <location>
        <begin position="606"/>
        <end position="626"/>
    </location>
</feature>
<dbReference type="Pfam" id="PF01436">
    <property type="entry name" value="NHL"/>
    <property type="match status" value="1"/>
</dbReference>